<proteinExistence type="predicted"/>
<dbReference type="RefSeq" id="WP_269105253.1">
    <property type="nucleotide sequence ID" value="NZ_CP114063.1"/>
</dbReference>
<dbReference type="SUPFAM" id="SSF51905">
    <property type="entry name" value="FAD/NAD(P)-binding domain"/>
    <property type="match status" value="1"/>
</dbReference>
<dbReference type="AlphaFoldDB" id="A0AA47GC62"/>
<dbReference type="PANTHER" id="PTHR40254:SF1">
    <property type="entry name" value="BLR0577 PROTEIN"/>
    <property type="match status" value="1"/>
</dbReference>
<dbReference type="PANTHER" id="PTHR40254">
    <property type="entry name" value="BLR0577 PROTEIN"/>
    <property type="match status" value="1"/>
</dbReference>
<feature type="domain" description="FAD-dependent urate hydroxylase HpyO/Asp monooxygenase CreE-like FAD/NAD(P)-binding" evidence="1">
    <location>
        <begin position="4"/>
        <end position="166"/>
    </location>
</feature>
<protein>
    <submittedName>
        <fullName evidence="2">FAD/NAD(P)-binding protein</fullName>
    </submittedName>
</protein>
<dbReference type="Proteomes" id="UP001164714">
    <property type="component" value="Chromosome"/>
</dbReference>
<dbReference type="InterPro" id="IPR036188">
    <property type="entry name" value="FAD/NAD-bd_sf"/>
</dbReference>
<dbReference type="InterPro" id="IPR052189">
    <property type="entry name" value="L-asp_N-monooxygenase_NS-form"/>
</dbReference>
<sequence length="519" mass="58457">MRIAIVGFGIAGASTLIQLSKQFDLNAATDQVDVYETRPRLGAGAPYAEDDDATVINSFPRSLSLDDNNNEDFINWTKVNYPAIDIDNVFAPRTIYGEYVEEYLKPYLAKDYVRHIQAKVTDFQVVDADGTPLYQRPFEDGLAYQVFSSENGWSQIYDAVFFAIGHPPYQDPYQLEGQANYIQDPYPLGEKLQATKGKRRIGIVGSGLTTIDLINYCNKYDLFADQEVTVYFRHEPFRSVIQPDANEDYIQSIDDEWIETQRAVNKGAIPIQVVINQVKADLKANGIDYSRVWANFNTGSVATVTKAIRQDDPDYRRFQGFFRAFYPVLHQMMGALDAAGKDYFYKDLGAFFHMLYSQAPAASISMILDLVAQGKLKLVSGLSDIQPLENGQFHLYANGIRHKADVLINATGFNSRLSQAKDTDPLLGNLIRRNLILPDNRDNILAVYPSAMPLNPNYQILDIVYFLGSWIASTQGPNTSVALAKKQTQIAVTDFYQQVNKHKQLTIFPCKKDLHPQAK</sequence>
<name>A0AA47GC62_9LACT</name>
<evidence type="ECO:0000313" key="3">
    <source>
        <dbReference type="Proteomes" id="UP001164714"/>
    </source>
</evidence>
<reference evidence="2" key="1">
    <citation type="submission" date="2022-12" db="EMBL/GenBank/DDBJ databases">
        <title>Whole genome sequence analysis of a duck derived balloon bacteium Aerococcus urinaeequi henan2020.</title>
        <authorList>
            <person name="Zhang H."/>
            <person name="Qiao H.X."/>
            <person name="Bian C.Z."/>
            <person name="Shu J.C."/>
        </authorList>
    </citation>
    <scope>NUCLEOTIDE SEQUENCE</scope>
    <source>
        <strain evidence="2">2020-HN-1</strain>
    </source>
</reference>
<dbReference type="Gene3D" id="3.50.50.60">
    <property type="entry name" value="FAD/NAD(P)-binding domain"/>
    <property type="match status" value="1"/>
</dbReference>
<accession>A0AA47GC62</accession>
<evidence type="ECO:0000313" key="2">
    <source>
        <dbReference type="EMBL" id="WAT24943.1"/>
    </source>
</evidence>
<dbReference type="Pfam" id="PF13454">
    <property type="entry name" value="NAD_binding_9"/>
    <property type="match status" value="1"/>
</dbReference>
<organism evidence="2 3">
    <name type="scientific">Aerococcus urinaeequi</name>
    <dbReference type="NCBI Taxonomy" id="51665"/>
    <lineage>
        <taxon>Bacteria</taxon>
        <taxon>Bacillati</taxon>
        <taxon>Bacillota</taxon>
        <taxon>Bacilli</taxon>
        <taxon>Lactobacillales</taxon>
        <taxon>Aerococcaceae</taxon>
        <taxon>Aerococcus</taxon>
    </lineage>
</organism>
<dbReference type="InterPro" id="IPR038732">
    <property type="entry name" value="HpyO/CreE_NAD-binding"/>
</dbReference>
<evidence type="ECO:0000259" key="1">
    <source>
        <dbReference type="Pfam" id="PF13454"/>
    </source>
</evidence>
<dbReference type="EMBL" id="CP114063">
    <property type="protein sequence ID" value="WAT24943.1"/>
    <property type="molecule type" value="Genomic_DNA"/>
</dbReference>
<gene>
    <name evidence="2" type="ORF">OZ415_02235</name>
</gene>